<gene>
    <name evidence="1" type="ORF">JQS43_10280</name>
</gene>
<sequence length="369" mass="40079">MTTQPTRTADLITNLAEHATVVGLGTSTREAHELFRQVEATTLRLVERGFRTIAILDNQRVGELYDQYLGGADLDLDSVLAQAWGPWQVVEMRQTLTALREHNRRHPNDPVRLLGIEGPRALPADYDRVLELLDGIDPPAAAAARGPLEVIRRAHSTGEHVLRALGTHPGTPFVELARAGREATAALPDGAERDEAVRLLDLIVEFHADAIGVGYDQDRAEQAAATRLLAHHQASGDRIVLWEGSAHVAAHGGPTLGSYLRQALGDQYVAVHLTFGAGRTPRHEIPPARAGSLEGTLTAGGGERVVDLRAAAAADPPVALDRRWQIRLISGRYDPARDDDHYYEFPSLADSFDAIAFTPTITPVEPLEL</sequence>
<evidence type="ECO:0000313" key="1">
    <source>
        <dbReference type="EMBL" id="QSB16622.1"/>
    </source>
</evidence>
<proteinExistence type="predicted"/>
<protein>
    <submittedName>
        <fullName evidence="1">Erythromycin esterase family protein</fullName>
    </submittedName>
</protein>
<dbReference type="AlphaFoldDB" id="A0A895YKS9"/>
<dbReference type="Proteomes" id="UP000662857">
    <property type="component" value="Chromosome"/>
</dbReference>
<dbReference type="Gene3D" id="3.40.1660.10">
    <property type="entry name" value="EreA-like (biosynthetic domain)"/>
    <property type="match status" value="1"/>
</dbReference>
<evidence type="ECO:0000313" key="2">
    <source>
        <dbReference type="Proteomes" id="UP000662857"/>
    </source>
</evidence>
<dbReference type="PANTHER" id="PTHR31299">
    <property type="entry name" value="ESTERASE, PUTATIVE (AFU_ORTHOLOGUE AFUA_1G05850)-RELATED"/>
    <property type="match status" value="1"/>
</dbReference>
<dbReference type="Gene3D" id="3.30.1870.10">
    <property type="entry name" value="EreA-like, domain 2"/>
    <property type="match status" value="1"/>
</dbReference>
<dbReference type="KEGG" id="nhy:JQS43_10280"/>
<dbReference type="CDD" id="cd14728">
    <property type="entry name" value="Ere-like"/>
    <property type="match status" value="1"/>
</dbReference>
<dbReference type="SUPFAM" id="SSF159501">
    <property type="entry name" value="EreA/ChaN-like"/>
    <property type="match status" value="1"/>
</dbReference>
<accession>A0A895YKS9</accession>
<dbReference type="InterPro" id="IPR052036">
    <property type="entry name" value="Hydrolase/PRTase-associated"/>
</dbReference>
<dbReference type="Pfam" id="PF05139">
    <property type="entry name" value="Erythro_esteras"/>
    <property type="match status" value="1"/>
</dbReference>
<name>A0A895YKS9_9ACTN</name>
<dbReference type="GO" id="GO:0046677">
    <property type="term" value="P:response to antibiotic"/>
    <property type="evidence" value="ECO:0007669"/>
    <property type="project" value="InterPro"/>
</dbReference>
<dbReference type="PANTHER" id="PTHR31299:SF0">
    <property type="entry name" value="ESTERASE, PUTATIVE (AFU_ORTHOLOGUE AFUA_1G05850)-RELATED"/>
    <property type="match status" value="1"/>
</dbReference>
<reference evidence="1" key="1">
    <citation type="submission" date="2021-02" db="EMBL/GenBank/DDBJ databases">
        <title>Natrosporangium hydrolyticum gen. nov., sp. nov, a haloalkaliphilic actinobacterium from a soda solonchak soil.</title>
        <authorList>
            <person name="Sorokin D.Y."/>
            <person name="Khijniak T.V."/>
            <person name="Zakharycheva A.P."/>
            <person name="Boueva O.V."/>
            <person name="Ariskina E.V."/>
            <person name="Hahnke R.L."/>
            <person name="Bunk B."/>
            <person name="Sproer C."/>
            <person name="Schumann P."/>
            <person name="Evtushenko L.I."/>
            <person name="Kublanov I.V."/>
        </authorList>
    </citation>
    <scope>NUCLEOTIDE SEQUENCE</scope>
    <source>
        <strain evidence="1">DSM 106523</strain>
    </source>
</reference>
<dbReference type="RefSeq" id="WP_239678847.1">
    <property type="nucleotide sequence ID" value="NZ_CP070499.1"/>
</dbReference>
<dbReference type="InterPro" id="IPR007815">
    <property type="entry name" value="Emycin_Estase"/>
</dbReference>
<keyword evidence="2" id="KW-1185">Reference proteome</keyword>
<dbReference type="EMBL" id="CP070499">
    <property type="protein sequence ID" value="QSB16622.1"/>
    <property type="molecule type" value="Genomic_DNA"/>
</dbReference>
<organism evidence="1 2">
    <name type="scientific">Natronosporangium hydrolyticum</name>
    <dbReference type="NCBI Taxonomy" id="2811111"/>
    <lineage>
        <taxon>Bacteria</taxon>
        <taxon>Bacillati</taxon>
        <taxon>Actinomycetota</taxon>
        <taxon>Actinomycetes</taxon>
        <taxon>Micromonosporales</taxon>
        <taxon>Micromonosporaceae</taxon>
        <taxon>Natronosporangium</taxon>
    </lineage>
</organism>